<evidence type="ECO:0000256" key="5">
    <source>
        <dbReference type="ARBA" id="ARBA00022679"/>
    </source>
</evidence>
<evidence type="ECO:0000256" key="11">
    <source>
        <dbReference type="ARBA" id="ARBA00048179"/>
    </source>
</evidence>
<keyword evidence="5" id="KW-0808">Transferase</keyword>
<dbReference type="Pfam" id="PF09084">
    <property type="entry name" value="NMT1"/>
    <property type="match status" value="1"/>
</dbReference>
<comment type="subunit">
    <text evidence="4">Homodimer.</text>
</comment>
<keyword evidence="7" id="KW-0663">Pyridoxal phosphate</keyword>
<evidence type="ECO:0000256" key="4">
    <source>
        <dbReference type="ARBA" id="ARBA00011738"/>
    </source>
</evidence>
<comment type="catalytic activity">
    <reaction evidence="11">
        <text>N(6)-(pyridoxal phosphate)-L-lysyl-[4-amino-5-hydroxymethyl-2-methylpyrimidine phosphate synthase] + L-histidyl-[4-amino-5-hydroxymethyl-2-methylpyrimidine phosphate synthase] + 2 Fe(3+) + 4 H2O = L-lysyl-[4-amino-5-hydroxymethyl-2-methylpyrimidine phosphate synthase] + (2S)-2-amino-5-hydroxy-4-oxopentanoyl-[4-amino-5-hydroxymethyl-2-methylpyrimidine phosphate synthase] + 4-amino-2-methyl-5-(phosphooxymethyl)pyrimidine + 3-oxopropanoate + 2 Fe(2+) + 2 H(+)</text>
        <dbReference type="Rhea" id="RHEA:65756"/>
        <dbReference type="Rhea" id="RHEA-COMP:16892"/>
        <dbReference type="Rhea" id="RHEA-COMP:16893"/>
        <dbReference type="Rhea" id="RHEA-COMP:16894"/>
        <dbReference type="Rhea" id="RHEA-COMP:16895"/>
        <dbReference type="ChEBI" id="CHEBI:15377"/>
        <dbReference type="ChEBI" id="CHEBI:15378"/>
        <dbReference type="ChEBI" id="CHEBI:29033"/>
        <dbReference type="ChEBI" id="CHEBI:29034"/>
        <dbReference type="ChEBI" id="CHEBI:29969"/>
        <dbReference type="ChEBI" id="CHEBI:29979"/>
        <dbReference type="ChEBI" id="CHEBI:33190"/>
        <dbReference type="ChEBI" id="CHEBI:58354"/>
        <dbReference type="ChEBI" id="CHEBI:143915"/>
        <dbReference type="ChEBI" id="CHEBI:157692"/>
    </reaction>
    <physiologicalReaction direction="left-to-right" evidence="11">
        <dbReference type="Rhea" id="RHEA:65757"/>
    </physiologicalReaction>
</comment>
<comment type="caution">
    <text evidence="13">The sequence shown here is derived from an EMBL/GenBank/DDBJ whole genome shotgun (WGS) entry which is preliminary data.</text>
</comment>
<evidence type="ECO:0000256" key="8">
    <source>
        <dbReference type="ARBA" id="ARBA00022977"/>
    </source>
</evidence>
<dbReference type="SUPFAM" id="SSF53850">
    <property type="entry name" value="Periplasmic binding protein-like II"/>
    <property type="match status" value="1"/>
</dbReference>
<keyword evidence="6" id="KW-0479">Metal-binding</keyword>
<dbReference type="AlphaFoldDB" id="A0A7C4MJZ8"/>
<evidence type="ECO:0000256" key="2">
    <source>
        <dbReference type="ARBA" id="ARBA00004948"/>
    </source>
</evidence>
<accession>A0A7C4MJZ8</accession>
<feature type="domain" description="SsuA/THI5-like" evidence="12">
    <location>
        <begin position="53"/>
        <end position="262"/>
    </location>
</feature>
<evidence type="ECO:0000256" key="3">
    <source>
        <dbReference type="ARBA" id="ARBA00009406"/>
    </source>
</evidence>
<proteinExistence type="inferred from homology"/>
<evidence type="ECO:0000256" key="9">
    <source>
        <dbReference type="ARBA" id="ARBA00023004"/>
    </source>
</evidence>
<comment type="similarity">
    <text evidence="3">Belongs to the NMT1/THI5 family.</text>
</comment>
<keyword evidence="8" id="KW-0784">Thiamine biosynthesis</keyword>
<dbReference type="GO" id="GO:0016740">
    <property type="term" value="F:transferase activity"/>
    <property type="evidence" value="ECO:0007669"/>
    <property type="project" value="UniProtKB-KW"/>
</dbReference>
<dbReference type="InterPro" id="IPR027939">
    <property type="entry name" value="NMT1/THI5"/>
</dbReference>
<dbReference type="EMBL" id="DSUH01000001">
    <property type="protein sequence ID" value="HGU31222.1"/>
    <property type="molecule type" value="Genomic_DNA"/>
</dbReference>
<evidence type="ECO:0000256" key="6">
    <source>
        <dbReference type="ARBA" id="ARBA00022723"/>
    </source>
</evidence>
<dbReference type="GO" id="GO:0009228">
    <property type="term" value="P:thiamine biosynthetic process"/>
    <property type="evidence" value="ECO:0007669"/>
    <property type="project" value="UniProtKB-KW"/>
</dbReference>
<sequence>MQGTGMMQRPILRKVFRAGCCAVLLLGLFSLYAWSEGSELEKLSFLPTWRPQAQFAGYYVALEKGFYRRESIDLEIIPGGPDRSPRSYLVNRKADIVSMWLSTAVQLAADGVDIGHIAQVIQRSALMMVAGAGSGIHSLSDMDGKRVAMWPSDFQIQPMVLFERQGLTVRPITLAGTLNLFLRGGAEVALIMWYNEYNALRMYGMDPDRMYAVYFSDTELNFPEDGLYVLGDTWFARENLLCRFVKASFEGWRYAFDHPEEAVDIVMAAMRRESVPASRSHQKWMLSCMKSLIQPAVGGRIGVLSESDYLRVARVLEEDHRISGTPNFDYFSKGCMNDVSQ</sequence>
<dbReference type="PANTHER" id="PTHR31528:SF1">
    <property type="entry name" value="4-AMINO-5-HYDROXYMETHYL-2-METHYLPYRIMIDINE PHOSPHATE SYNTHASE THI11-RELATED"/>
    <property type="match status" value="1"/>
</dbReference>
<comment type="function">
    <text evidence="1">Responsible for the formation of the pyrimidine heterocycle in the thiamine biosynthesis pathway. Catalyzes the formation of hydroxymethylpyrimidine phosphate (HMP-P) from histidine and pyridoxal phosphate (PLP). The protein uses PLP and the active site histidine to form HMP-P, generating an inactive enzyme. The enzyme can only undergo a single turnover, which suggests it is a suicide enzyme.</text>
</comment>
<keyword evidence="9" id="KW-0408">Iron</keyword>
<evidence type="ECO:0000313" key="13">
    <source>
        <dbReference type="EMBL" id="HGU31222.1"/>
    </source>
</evidence>
<dbReference type="Gene3D" id="3.40.190.10">
    <property type="entry name" value="Periplasmic binding protein-like II"/>
    <property type="match status" value="2"/>
</dbReference>
<name>A0A7C4MJZ8_9BACT</name>
<evidence type="ECO:0000256" key="1">
    <source>
        <dbReference type="ARBA" id="ARBA00003469"/>
    </source>
</evidence>
<dbReference type="PANTHER" id="PTHR31528">
    <property type="entry name" value="4-AMINO-5-HYDROXYMETHYL-2-METHYLPYRIMIDINE PHOSPHATE SYNTHASE THI11-RELATED"/>
    <property type="match status" value="1"/>
</dbReference>
<evidence type="ECO:0000259" key="12">
    <source>
        <dbReference type="Pfam" id="PF09084"/>
    </source>
</evidence>
<evidence type="ECO:0000256" key="7">
    <source>
        <dbReference type="ARBA" id="ARBA00022898"/>
    </source>
</evidence>
<organism evidence="13">
    <name type="scientific">Desulfatirhabdium butyrativorans</name>
    <dbReference type="NCBI Taxonomy" id="340467"/>
    <lineage>
        <taxon>Bacteria</taxon>
        <taxon>Pseudomonadati</taxon>
        <taxon>Thermodesulfobacteriota</taxon>
        <taxon>Desulfobacteria</taxon>
        <taxon>Desulfobacterales</taxon>
        <taxon>Desulfatirhabdiaceae</taxon>
        <taxon>Desulfatirhabdium</taxon>
    </lineage>
</organism>
<reference evidence="13" key="1">
    <citation type="journal article" date="2020" name="mSystems">
        <title>Genome- and Community-Level Interaction Insights into Carbon Utilization and Element Cycling Functions of Hydrothermarchaeota in Hydrothermal Sediment.</title>
        <authorList>
            <person name="Zhou Z."/>
            <person name="Liu Y."/>
            <person name="Xu W."/>
            <person name="Pan J."/>
            <person name="Luo Z.H."/>
            <person name="Li M."/>
        </authorList>
    </citation>
    <scope>NUCLEOTIDE SEQUENCE [LARGE SCALE GENOMIC DNA]</scope>
    <source>
        <strain evidence="13">SpSt-477</strain>
    </source>
</reference>
<dbReference type="InterPro" id="IPR015168">
    <property type="entry name" value="SsuA/THI5"/>
</dbReference>
<gene>
    <name evidence="13" type="ORF">ENS29_00010</name>
</gene>
<comment type="pathway">
    <text evidence="2">Cofactor biosynthesis; thiamine diphosphate biosynthesis.</text>
</comment>
<evidence type="ECO:0000256" key="10">
    <source>
        <dbReference type="ARBA" id="ARBA00033171"/>
    </source>
</evidence>
<dbReference type="GO" id="GO:0046872">
    <property type="term" value="F:metal ion binding"/>
    <property type="evidence" value="ECO:0007669"/>
    <property type="project" value="UniProtKB-KW"/>
</dbReference>
<protein>
    <recommendedName>
        <fullName evidence="10">Thiamine pyrimidine synthase</fullName>
    </recommendedName>
</protein>